<sequence>MLPTVKDTSTYHDLPPPPPVTISVTPAKSDIGQTPAKVTFHRSGNCHPVPSPTSPVPHPPALRTITLVVDQLCPLHSPNHCRTSTPTTLTTPSPSLTAPPLTAQLRSDHQPKNHSRRPPRSDRFLVAISDLIPRLKEARRDGEARLCGFLCGEIGWGSSLAATIDLQTRRREKKKKKSGGDDDEKCSGGVVDGIVGVSWRRRLYLTASEGL</sequence>
<feature type="compositionally biased region" description="Low complexity" evidence="1">
    <location>
        <begin position="83"/>
        <end position="103"/>
    </location>
</feature>
<comment type="caution">
    <text evidence="2">The sequence shown here is derived from an EMBL/GenBank/DDBJ whole genome shotgun (WGS) entry which is preliminary data.</text>
</comment>
<dbReference type="EMBL" id="CAMAPF010001118">
    <property type="protein sequence ID" value="CAH9146847.1"/>
    <property type="molecule type" value="Genomic_DNA"/>
</dbReference>
<keyword evidence="3" id="KW-1185">Reference proteome</keyword>
<protein>
    <submittedName>
        <fullName evidence="2">Uncharacterized protein</fullName>
    </submittedName>
</protein>
<name>A0AAV0GH59_9ASTE</name>
<evidence type="ECO:0000256" key="1">
    <source>
        <dbReference type="SAM" id="MobiDB-lite"/>
    </source>
</evidence>
<evidence type="ECO:0000313" key="2">
    <source>
        <dbReference type="EMBL" id="CAH9146847.1"/>
    </source>
</evidence>
<feature type="region of interest" description="Disordered" evidence="1">
    <location>
        <begin position="39"/>
        <end position="60"/>
    </location>
</feature>
<proteinExistence type="predicted"/>
<feature type="compositionally biased region" description="Pro residues" evidence="1">
    <location>
        <begin position="49"/>
        <end position="60"/>
    </location>
</feature>
<organism evidence="2 3">
    <name type="scientific">Cuscuta epithymum</name>
    <dbReference type="NCBI Taxonomy" id="186058"/>
    <lineage>
        <taxon>Eukaryota</taxon>
        <taxon>Viridiplantae</taxon>
        <taxon>Streptophyta</taxon>
        <taxon>Embryophyta</taxon>
        <taxon>Tracheophyta</taxon>
        <taxon>Spermatophyta</taxon>
        <taxon>Magnoliopsida</taxon>
        <taxon>eudicotyledons</taxon>
        <taxon>Gunneridae</taxon>
        <taxon>Pentapetalae</taxon>
        <taxon>asterids</taxon>
        <taxon>lamiids</taxon>
        <taxon>Solanales</taxon>
        <taxon>Convolvulaceae</taxon>
        <taxon>Cuscuteae</taxon>
        <taxon>Cuscuta</taxon>
        <taxon>Cuscuta subgen. Cuscuta</taxon>
    </lineage>
</organism>
<evidence type="ECO:0000313" key="3">
    <source>
        <dbReference type="Proteomes" id="UP001152523"/>
    </source>
</evidence>
<feature type="region of interest" description="Disordered" evidence="1">
    <location>
        <begin position="77"/>
        <end position="122"/>
    </location>
</feature>
<dbReference type="Proteomes" id="UP001152523">
    <property type="component" value="Unassembled WGS sequence"/>
</dbReference>
<feature type="region of interest" description="Disordered" evidence="1">
    <location>
        <begin position="1"/>
        <end position="20"/>
    </location>
</feature>
<reference evidence="2" key="1">
    <citation type="submission" date="2022-07" db="EMBL/GenBank/DDBJ databases">
        <authorList>
            <person name="Macas J."/>
            <person name="Novak P."/>
            <person name="Neumann P."/>
        </authorList>
    </citation>
    <scope>NUCLEOTIDE SEQUENCE</scope>
</reference>
<gene>
    <name evidence="2" type="ORF">CEPIT_LOCUS43292</name>
</gene>
<dbReference type="AlphaFoldDB" id="A0AAV0GH59"/>
<accession>A0AAV0GH59</accession>